<sequence>MLLRPLHPGDSILFAKIAVFTASSHDSAALQIVSRSRRMAEDGELRENFRLIAGGQSWICVGSTSAILSSLTFQETEKCTPLSPSISANVIIGQSIDDHNAAFRPVLYVKRKADRYRKLVRASAGDGRVDNATRVPF</sequence>
<organism evidence="1 2">
    <name type="scientific">Caenorhabditis auriculariae</name>
    <dbReference type="NCBI Taxonomy" id="2777116"/>
    <lineage>
        <taxon>Eukaryota</taxon>
        <taxon>Metazoa</taxon>
        <taxon>Ecdysozoa</taxon>
        <taxon>Nematoda</taxon>
        <taxon>Chromadorea</taxon>
        <taxon>Rhabditida</taxon>
        <taxon>Rhabditina</taxon>
        <taxon>Rhabditomorpha</taxon>
        <taxon>Rhabditoidea</taxon>
        <taxon>Rhabditidae</taxon>
        <taxon>Peloderinae</taxon>
        <taxon>Caenorhabditis</taxon>
    </lineage>
</organism>
<comment type="caution">
    <text evidence="1">The sequence shown here is derived from an EMBL/GenBank/DDBJ whole genome shotgun (WGS) entry which is preliminary data.</text>
</comment>
<dbReference type="EMBL" id="CAJGYM010000220">
    <property type="protein sequence ID" value="CAD6199961.1"/>
    <property type="molecule type" value="Genomic_DNA"/>
</dbReference>
<reference evidence="1" key="1">
    <citation type="submission" date="2020-10" db="EMBL/GenBank/DDBJ databases">
        <authorList>
            <person name="Kikuchi T."/>
        </authorList>
    </citation>
    <scope>NUCLEOTIDE SEQUENCE</scope>
    <source>
        <strain evidence="1">NKZ352</strain>
    </source>
</reference>
<keyword evidence="2" id="KW-1185">Reference proteome</keyword>
<proteinExistence type="predicted"/>
<evidence type="ECO:0000313" key="1">
    <source>
        <dbReference type="EMBL" id="CAD6199961.1"/>
    </source>
</evidence>
<evidence type="ECO:0000313" key="2">
    <source>
        <dbReference type="Proteomes" id="UP000835052"/>
    </source>
</evidence>
<dbReference type="Proteomes" id="UP000835052">
    <property type="component" value="Unassembled WGS sequence"/>
</dbReference>
<dbReference type="AlphaFoldDB" id="A0A8S1HYR5"/>
<accession>A0A8S1HYR5</accession>
<gene>
    <name evidence="1" type="ORF">CAUJ_LOCUS15860</name>
</gene>
<name>A0A8S1HYR5_9PELO</name>
<protein>
    <submittedName>
        <fullName evidence="1">Uncharacterized protein</fullName>
    </submittedName>
</protein>